<proteinExistence type="predicted"/>
<dbReference type="AlphaFoldDB" id="A0A512J5W4"/>
<feature type="chain" id="PRO_5021845249" description="DUF3617 domain-containing protein" evidence="1">
    <location>
        <begin position="31"/>
        <end position="158"/>
    </location>
</feature>
<dbReference type="Pfam" id="PF12276">
    <property type="entry name" value="DUF3617"/>
    <property type="match status" value="1"/>
</dbReference>
<evidence type="ECO:0000256" key="1">
    <source>
        <dbReference type="SAM" id="SignalP"/>
    </source>
</evidence>
<evidence type="ECO:0000313" key="2">
    <source>
        <dbReference type="EMBL" id="GEP05367.1"/>
    </source>
</evidence>
<keyword evidence="1" id="KW-0732">Signal</keyword>
<reference evidence="2 4" key="3">
    <citation type="submission" date="2019-07" db="EMBL/GenBank/DDBJ databases">
        <title>Whole genome shotgun sequence of Methylobacterium oxalidis NBRC 107715.</title>
        <authorList>
            <person name="Hosoyama A."/>
            <person name="Uohara A."/>
            <person name="Ohji S."/>
            <person name="Ichikawa N."/>
        </authorList>
    </citation>
    <scope>NUCLEOTIDE SEQUENCE [LARGE SCALE GENOMIC DNA]</scope>
    <source>
        <strain evidence="2 4">NBRC 107715</strain>
    </source>
</reference>
<reference evidence="3" key="4">
    <citation type="submission" date="2023-01" db="EMBL/GenBank/DDBJ databases">
        <title>Draft genome sequence of Methylobacterium oxalidis strain NBRC 107715.</title>
        <authorList>
            <person name="Sun Q."/>
            <person name="Mori K."/>
        </authorList>
    </citation>
    <scope>NUCLEOTIDE SEQUENCE</scope>
    <source>
        <strain evidence="3">NBRC 107715</strain>
    </source>
</reference>
<reference evidence="5" key="2">
    <citation type="journal article" date="2019" name="Int. J. Syst. Evol. Microbiol.">
        <title>The Global Catalogue of Microorganisms (GCM) 10K type strain sequencing project: providing services to taxonomists for standard genome sequencing and annotation.</title>
        <authorList>
            <consortium name="The Broad Institute Genomics Platform"/>
            <consortium name="The Broad Institute Genome Sequencing Center for Infectious Disease"/>
            <person name="Wu L."/>
            <person name="Ma J."/>
        </authorList>
    </citation>
    <scope>NUCLEOTIDE SEQUENCE [LARGE SCALE GENOMIC DNA]</scope>
    <source>
        <strain evidence="5">NBRC 107715</strain>
    </source>
</reference>
<accession>A0A512J5W4</accession>
<feature type="signal peptide" evidence="1">
    <location>
        <begin position="1"/>
        <end position="30"/>
    </location>
</feature>
<name>A0A512J5W4_9HYPH</name>
<dbReference type="EMBL" id="BSPK01000024">
    <property type="protein sequence ID" value="GLS63495.1"/>
    <property type="molecule type" value="Genomic_DNA"/>
</dbReference>
<dbReference type="InterPro" id="IPR022061">
    <property type="entry name" value="DUF3617"/>
</dbReference>
<gene>
    <name evidence="3" type="ORF">GCM10007888_18760</name>
    <name evidence="2" type="ORF">MOX02_34050</name>
</gene>
<dbReference type="Proteomes" id="UP000321960">
    <property type="component" value="Unassembled WGS sequence"/>
</dbReference>
<dbReference type="RefSeq" id="WP_238179011.1">
    <property type="nucleotide sequence ID" value="NZ_BPQW01000042.1"/>
</dbReference>
<reference evidence="3" key="1">
    <citation type="journal article" date="2014" name="Int. J. Syst. Evol. Microbiol.">
        <title>Complete genome of a new Firmicutes species belonging to the dominant human colonic microbiota ('Ruminococcus bicirculans') reveals two chromosomes and a selective capacity to utilize plant glucans.</title>
        <authorList>
            <consortium name="NISC Comparative Sequencing Program"/>
            <person name="Wegmann U."/>
            <person name="Louis P."/>
            <person name="Goesmann A."/>
            <person name="Henrissat B."/>
            <person name="Duncan S.H."/>
            <person name="Flint H.J."/>
        </authorList>
    </citation>
    <scope>NUCLEOTIDE SEQUENCE</scope>
    <source>
        <strain evidence="3">NBRC 107715</strain>
    </source>
</reference>
<evidence type="ECO:0008006" key="6">
    <source>
        <dbReference type="Google" id="ProtNLM"/>
    </source>
</evidence>
<comment type="caution">
    <text evidence="2">The sequence shown here is derived from an EMBL/GenBank/DDBJ whole genome shotgun (WGS) entry which is preliminary data.</text>
</comment>
<sequence length="158" mass="16438">MPPQDTIPRSTGRAAARRLALLAASLIASAARADAPIEPGRYAVEVRLELPHLDDATGRKTAELCLGAEPGAGNPGFAVLSDNNPLARCPVSNLRRNGSEITFEIACEGRNAASGSARYVLSPGAFRGRIAMRMGGKNMTMTEVQAGRRTGPCAGPAP</sequence>
<evidence type="ECO:0000313" key="3">
    <source>
        <dbReference type="EMBL" id="GLS63495.1"/>
    </source>
</evidence>
<evidence type="ECO:0000313" key="5">
    <source>
        <dbReference type="Proteomes" id="UP001156856"/>
    </source>
</evidence>
<protein>
    <recommendedName>
        <fullName evidence="6">DUF3617 domain-containing protein</fullName>
    </recommendedName>
</protein>
<dbReference type="EMBL" id="BJZU01000066">
    <property type="protein sequence ID" value="GEP05367.1"/>
    <property type="molecule type" value="Genomic_DNA"/>
</dbReference>
<organism evidence="2 4">
    <name type="scientific">Methylobacterium oxalidis</name>
    <dbReference type="NCBI Taxonomy" id="944322"/>
    <lineage>
        <taxon>Bacteria</taxon>
        <taxon>Pseudomonadati</taxon>
        <taxon>Pseudomonadota</taxon>
        <taxon>Alphaproteobacteria</taxon>
        <taxon>Hyphomicrobiales</taxon>
        <taxon>Methylobacteriaceae</taxon>
        <taxon>Methylobacterium</taxon>
    </lineage>
</organism>
<dbReference type="Proteomes" id="UP001156856">
    <property type="component" value="Unassembled WGS sequence"/>
</dbReference>
<evidence type="ECO:0000313" key="4">
    <source>
        <dbReference type="Proteomes" id="UP000321960"/>
    </source>
</evidence>
<keyword evidence="5" id="KW-1185">Reference proteome</keyword>